<keyword evidence="1" id="KW-1133">Transmembrane helix</keyword>
<keyword evidence="3" id="KW-1185">Reference proteome</keyword>
<gene>
    <name evidence="2" type="ORF">E9229_002097</name>
</gene>
<evidence type="ECO:0000313" key="2">
    <source>
        <dbReference type="EMBL" id="MBB2995906.1"/>
    </source>
</evidence>
<keyword evidence="1" id="KW-0472">Membrane</keyword>
<protein>
    <submittedName>
        <fullName evidence="2">Uncharacterized protein</fullName>
    </submittedName>
</protein>
<accession>A0A839QPJ1</accession>
<name>A0A839QPJ1_9MICC</name>
<dbReference type="EMBL" id="JACHVS010000001">
    <property type="protein sequence ID" value="MBB2995906.1"/>
    <property type="molecule type" value="Genomic_DNA"/>
</dbReference>
<evidence type="ECO:0000313" key="3">
    <source>
        <dbReference type="Proteomes" id="UP000523000"/>
    </source>
</evidence>
<organism evidence="2 3">
    <name type="scientific">Paeniglutamicibacter cryotolerans</name>
    <dbReference type="NCBI Taxonomy" id="670079"/>
    <lineage>
        <taxon>Bacteria</taxon>
        <taxon>Bacillati</taxon>
        <taxon>Actinomycetota</taxon>
        <taxon>Actinomycetes</taxon>
        <taxon>Micrococcales</taxon>
        <taxon>Micrococcaceae</taxon>
        <taxon>Paeniglutamicibacter</taxon>
    </lineage>
</organism>
<dbReference type="AlphaFoldDB" id="A0A839QPJ1"/>
<feature type="transmembrane region" description="Helical" evidence="1">
    <location>
        <begin position="12"/>
        <end position="31"/>
    </location>
</feature>
<reference evidence="2 3" key="1">
    <citation type="submission" date="2020-08" db="EMBL/GenBank/DDBJ databases">
        <title>Sequencing the genomes of 1000 actinobacteria strains.</title>
        <authorList>
            <person name="Klenk H.-P."/>
        </authorList>
    </citation>
    <scope>NUCLEOTIDE SEQUENCE [LARGE SCALE GENOMIC DNA]</scope>
    <source>
        <strain evidence="2 3">DSM 22826</strain>
    </source>
</reference>
<sequence>MKRGIQIAVQQVFGATCICGFIVLAHLPTIITGPF</sequence>
<evidence type="ECO:0000256" key="1">
    <source>
        <dbReference type="SAM" id="Phobius"/>
    </source>
</evidence>
<proteinExistence type="predicted"/>
<keyword evidence="1" id="KW-0812">Transmembrane</keyword>
<comment type="caution">
    <text evidence="2">The sequence shown here is derived from an EMBL/GenBank/DDBJ whole genome shotgun (WGS) entry which is preliminary data.</text>
</comment>
<dbReference type="Proteomes" id="UP000523000">
    <property type="component" value="Unassembled WGS sequence"/>
</dbReference>